<evidence type="ECO:0000259" key="2">
    <source>
        <dbReference type="PROSITE" id="PS51832"/>
    </source>
</evidence>
<dbReference type="PROSITE" id="PS51832">
    <property type="entry name" value="HD_GYP"/>
    <property type="match status" value="1"/>
</dbReference>
<dbReference type="CDD" id="cd00077">
    <property type="entry name" value="HDc"/>
    <property type="match status" value="1"/>
</dbReference>
<feature type="domain" description="HD-GYP" evidence="2">
    <location>
        <begin position="105"/>
        <end position="289"/>
    </location>
</feature>
<dbReference type="SMART" id="SM00471">
    <property type="entry name" value="HDc"/>
    <property type="match status" value="1"/>
</dbReference>
<dbReference type="Proteomes" id="UP001310386">
    <property type="component" value="Unassembled WGS sequence"/>
</dbReference>
<dbReference type="Gene3D" id="1.10.3210.10">
    <property type="entry name" value="Hypothetical protein af1432"/>
    <property type="match status" value="1"/>
</dbReference>
<organism evidence="3 4">
    <name type="scientific">Ferviditalea candida</name>
    <dbReference type="NCBI Taxonomy" id="3108399"/>
    <lineage>
        <taxon>Bacteria</taxon>
        <taxon>Bacillati</taxon>
        <taxon>Bacillota</taxon>
        <taxon>Bacilli</taxon>
        <taxon>Bacillales</taxon>
        <taxon>Paenibacillaceae</taxon>
        <taxon>Ferviditalea</taxon>
    </lineage>
</organism>
<evidence type="ECO:0000259" key="1">
    <source>
        <dbReference type="PROSITE" id="PS51831"/>
    </source>
</evidence>
<feature type="domain" description="HD" evidence="1">
    <location>
        <begin position="127"/>
        <end position="238"/>
    </location>
</feature>
<comment type="caution">
    <text evidence="3">The sequence shown here is derived from an EMBL/GenBank/DDBJ whole genome shotgun (WGS) entry which is preliminary data.</text>
</comment>
<dbReference type="InterPro" id="IPR003607">
    <property type="entry name" value="HD/PDEase_dom"/>
</dbReference>
<dbReference type="Pfam" id="PF13487">
    <property type="entry name" value="HD_5"/>
    <property type="match status" value="1"/>
</dbReference>
<proteinExistence type="predicted"/>
<dbReference type="SUPFAM" id="SSF109604">
    <property type="entry name" value="HD-domain/PDEase-like"/>
    <property type="match status" value="1"/>
</dbReference>
<dbReference type="PANTHER" id="PTHR43155:SF2">
    <property type="entry name" value="CYCLIC DI-GMP PHOSPHODIESTERASE PA4108"/>
    <property type="match status" value="1"/>
</dbReference>
<dbReference type="PANTHER" id="PTHR43155">
    <property type="entry name" value="CYCLIC DI-GMP PHOSPHODIESTERASE PA4108-RELATED"/>
    <property type="match status" value="1"/>
</dbReference>
<keyword evidence="4" id="KW-1185">Reference proteome</keyword>
<reference evidence="3" key="1">
    <citation type="submission" date="2023-12" db="EMBL/GenBank/DDBJ databases">
        <title>Fervidustalea candida gen. nov., sp. nov., a novel member of the family Paenibacillaceae isolated from a geothermal area.</title>
        <authorList>
            <person name="Li W.-J."/>
            <person name="Jiao J.-Y."/>
            <person name="Chen Y."/>
        </authorList>
    </citation>
    <scope>NUCLEOTIDE SEQUENCE</scope>
    <source>
        <strain evidence="3">SYSU GA230002</strain>
    </source>
</reference>
<dbReference type="PROSITE" id="PS51831">
    <property type="entry name" value="HD"/>
    <property type="match status" value="1"/>
</dbReference>
<gene>
    <name evidence="3" type="ORF">VF724_11320</name>
</gene>
<accession>A0ABU5ZID4</accession>
<protein>
    <submittedName>
        <fullName evidence="3">HD domain-containing phosphohydrolase</fullName>
    </submittedName>
</protein>
<dbReference type="InterPro" id="IPR037522">
    <property type="entry name" value="HD_GYP_dom"/>
</dbReference>
<dbReference type="EMBL" id="JAYJLD010000015">
    <property type="protein sequence ID" value="MEB3102252.1"/>
    <property type="molecule type" value="Genomic_DNA"/>
</dbReference>
<sequence>MRFVHVDSVEPGDRLGRTIYTGGGTVLLADNVQLTVYMINTLKRIGVTMVYIKDEHFDDVEIEDVVSEETKRMVINKMSEMFESLRSGKEFNTRHVSVSVDRLLDEIMINKHVLAQLSDIRTEDNQQYLHALNVCIMSVLIGINVGLNQLQLKDLAIGALLHDIGKVGIEGEETGRNHHTWRGFEIIKAKREISLLAAHIALQHHEALNGQGIPRGLDANNIHLYAKIVAVANTFDNLISDFTEGKAMQPHVACEHVSALAGTKLDHDLVLHFLKTVSAYPTGTSVRLSTRETGVVVNQHRGLPGRPVVRVVKQEDEELVIKELDLAKNPTVFIESVIG</sequence>
<evidence type="ECO:0000313" key="4">
    <source>
        <dbReference type="Proteomes" id="UP001310386"/>
    </source>
</evidence>
<evidence type="ECO:0000313" key="3">
    <source>
        <dbReference type="EMBL" id="MEB3102252.1"/>
    </source>
</evidence>
<dbReference type="RefSeq" id="WP_371754374.1">
    <property type="nucleotide sequence ID" value="NZ_JAYJLD010000015.1"/>
</dbReference>
<dbReference type="InterPro" id="IPR006674">
    <property type="entry name" value="HD_domain"/>
</dbReference>
<name>A0ABU5ZID4_9BACL</name>